<dbReference type="Gene3D" id="3.90.180.10">
    <property type="entry name" value="Medium-chain alcohol dehydrogenases, catalytic domain"/>
    <property type="match status" value="1"/>
</dbReference>
<accession>A0A7Y6IYX9</accession>
<gene>
    <name evidence="4" type="ORF">HT134_43780</name>
</gene>
<sequence>MANVVVFDELGGPEVLRLTEVPLPEPGEGEARVRVEAIGLNRAEALFRAGGYYYQPTLPASRLGSEAAGVVEAVGPGVEGFAPGDAVSVLSVGMGMSRHGVYGDRAVVTADTLLPRPEWMDARTGAAIWLSHLTAYGALFEVGRLQPGDHVLVTAASSSVGTAALQLARQIGAVPIAVTRTAAKADRLLRAGAAHVVATDRDDLAERVREITGGEGARVVFDPVGGPGLADLARTVAEDGALIVYGWLDPRPAPLPMTWPLNVHGYGVHHVTRDAGRMRRARAFITAGLRTGALTPVIDRTFDLADIAEAHRYMEADGQVGKIVVTVRH</sequence>
<dbReference type="PANTHER" id="PTHR48106">
    <property type="entry name" value="QUINONE OXIDOREDUCTASE PIG3-RELATED"/>
    <property type="match status" value="1"/>
</dbReference>
<reference evidence="4 5" key="1">
    <citation type="submission" date="2020-06" db="EMBL/GenBank/DDBJ databases">
        <authorList>
            <person name="Chanama M."/>
        </authorList>
    </citation>
    <scope>NUCLEOTIDE SEQUENCE [LARGE SCALE GENOMIC DNA]</scope>
    <source>
        <strain evidence="4 5">TBRC6557</strain>
    </source>
</reference>
<dbReference type="EMBL" id="JABWGO010000023">
    <property type="protein sequence ID" value="NUW46976.1"/>
    <property type="molecule type" value="Genomic_DNA"/>
</dbReference>
<dbReference type="CDD" id="cd08268">
    <property type="entry name" value="MDR2"/>
    <property type="match status" value="1"/>
</dbReference>
<evidence type="ECO:0000313" key="5">
    <source>
        <dbReference type="Proteomes" id="UP000546126"/>
    </source>
</evidence>
<dbReference type="InterPro" id="IPR011032">
    <property type="entry name" value="GroES-like_sf"/>
</dbReference>
<keyword evidence="2" id="KW-0560">Oxidoreductase</keyword>
<keyword evidence="5" id="KW-1185">Reference proteome</keyword>
<name>A0A7Y6IYX9_9ACTN</name>
<dbReference type="GO" id="GO:0016651">
    <property type="term" value="F:oxidoreductase activity, acting on NAD(P)H"/>
    <property type="evidence" value="ECO:0007669"/>
    <property type="project" value="TreeGrafter"/>
</dbReference>
<evidence type="ECO:0000256" key="2">
    <source>
        <dbReference type="ARBA" id="ARBA00023002"/>
    </source>
</evidence>
<dbReference type="Pfam" id="PF00107">
    <property type="entry name" value="ADH_zinc_N"/>
    <property type="match status" value="1"/>
</dbReference>
<dbReference type="Gene3D" id="3.40.50.720">
    <property type="entry name" value="NAD(P)-binding Rossmann-like Domain"/>
    <property type="match status" value="1"/>
</dbReference>
<dbReference type="SUPFAM" id="SSF50129">
    <property type="entry name" value="GroES-like"/>
    <property type="match status" value="1"/>
</dbReference>
<dbReference type="GO" id="GO:0070402">
    <property type="term" value="F:NADPH binding"/>
    <property type="evidence" value="ECO:0007669"/>
    <property type="project" value="TreeGrafter"/>
</dbReference>
<organism evidence="4 5">
    <name type="scientific">Nonomuraea rhodomycinica</name>
    <dbReference type="NCBI Taxonomy" id="1712872"/>
    <lineage>
        <taxon>Bacteria</taxon>
        <taxon>Bacillati</taxon>
        <taxon>Actinomycetota</taxon>
        <taxon>Actinomycetes</taxon>
        <taxon>Streptosporangiales</taxon>
        <taxon>Streptosporangiaceae</taxon>
        <taxon>Nonomuraea</taxon>
    </lineage>
</organism>
<dbReference type="InterPro" id="IPR036291">
    <property type="entry name" value="NAD(P)-bd_dom_sf"/>
</dbReference>
<keyword evidence="1" id="KW-0521">NADP</keyword>
<evidence type="ECO:0000259" key="3">
    <source>
        <dbReference type="SMART" id="SM00829"/>
    </source>
</evidence>
<dbReference type="Proteomes" id="UP000546126">
    <property type="component" value="Unassembled WGS sequence"/>
</dbReference>
<dbReference type="AlphaFoldDB" id="A0A7Y6IYX9"/>
<dbReference type="InterPro" id="IPR013149">
    <property type="entry name" value="ADH-like_C"/>
</dbReference>
<dbReference type="InterPro" id="IPR020843">
    <property type="entry name" value="ER"/>
</dbReference>
<dbReference type="PANTHER" id="PTHR48106:SF5">
    <property type="entry name" value="ZINC-CONTAINING ALCOHOL DEHYDROGENASE"/>
    <property type="match status" value="1"/>
</dbReference>
<dbReference type="Pfam" id="PF08240">
    <property type="entry name" value="ADH_N"/>
    <property type="match status" value="1"/>
</dbReference>
<proteinExistence type="predicted"/>
<dbReference type="InterPro" id="IPR013154">
    <property type="entry name" value="ADH-like_N"/>
</dbReference>
<evidence type="ECO:0000313" key="4">
    <source>
        <dbReference type="EMBL" id="NUW46976.1"/>
    </source>
</evidence>
<evidence type="ECO:0000256" key="1">
    <source>
        <dbReference type="ARBA" id="ARBA00022857"/>
    </source>
</evidence>
<dbReference type="SUPFAM" id="SSF51735">
    <property type="entry name" value="NAD(P)-binding Rossmann-fold domains"/>
    <property type="match status" value="1"/>
</dbReference>
<feature type="domain" description="Enoyl reductase (ER)" evidence="3">
    <location>
        <begin position="11"/>
        <end position="325"/>
    </location>
</feature>
<protein>
    <submittedName>
        <fullName evidence="4">Zinc-dependent alcohol dehydrogenase family protein</fullName>
    </submittedName>
</protein>
<dbReference type="RefSeq" id="WP_175606414.1">
    <property type="nucleotide sequence ID" value="NZ_JABWGO010000023.1"/>
</dbReference>
<comment type="caution">
    <text evidence="4">The sequence shown here is derived from an EMBL/GenBank/DDBJ whole genome shotgun (WGS) entry which is preliminary data.</text>
</comment>
<dbReference type="SMART" id="SM00829">
    <property type="entry name" value="PKS_ER"/>
    <property type="match status" value="1"/>
</dbReference>